<evidence type="ECO:0000313" key="2">
    <source>
        <dbReference type="Proteomes" id="UP000827872"/>
    </source>
</evidence>
<comment type="caution">
    <text evidence="1">The sequence shown here is derived from an EMBL/GenBank/DDBJ whole genome shotgun (WGS) entry which is preliminary data.</text>
</comment>
<gene>
    <name evidence="1" type="primary">CPEB1</name>
    <name evidence="1" type="ORF">K3G42_001067</name>
</gene>
<protein>
    <submittedName>
        <fullName evidence="1">Cytoplasmic polyadenylation element-binding protein 1</fullName>
    </submittedName>
</protein>
<sequence>MLFPPSAQENPCGLPDANDLCLGLQSLSLPGWDRPWSSHDSDAAAQPSTQSGNTELEGCRNRDCLFGGLKMYRGAQSDF</sequence>
<keyword evidence="2" id="KW-1185">Reference proteome</keyword>
<proteinExistence type="predicted"/>
<name>A0ACB8E4T5_9SAUR</name>
<accession>A0ACB8E4T5</accession>
<evidence type="ECO:0000313" key="1">
    <source>
        <dbReference type="EMBL" id="KAH7987162.1"/>
    </source>
</evidence>
<dbReference type="EMBL" id="CM037630">
    <property type="protein sequence ID" value="KAH7987162.1"/>
    <property type="molecule type" value="Genomic_DNA"/>
</dbReference>
<dbReference type="Proteomes" id="UP000827872">
    <property type="component" value="Linkage Group LG17"/>
</dbReference>
<reference evidence="1" key="1">
    <citation type="submission" date="2021-08" db="EMBL/GenBank/DDBJ databases">
        <title>The first chromosome-level gecko genome reveals the dynamic sex chromosomes of Neotropical dwarf geckos (Sphaerodactylidae: Sphaerodactylus).</title>
        <authorList>
            <person name="Pinto B.J."/>
            <person name="Keating S.E."/>
            <person name="Gamble T."/>
        </authorList>
    </citation>
    <scope>NUCLEOTIDE SEQUENCE</scope>
    <source>
        <strain evidence="1">TG3544</strain>
    </source>
</reference>
<organism evidence="1 2">
    <name type="scientific">Sphaerodactylus townsendi</name>
    <dbReference type="NCBI Taxonomy" id="933632"/>
    <lineage>
        <taxon>Eukaryota</taxon>
        <taxon>Metazoa</taxon>
        <taxon>Chordata</taxon>
        <taxon>Craniata</taxon>
        <taxon>Vertebrata</taxon>
        <taxon>Euteleostomi</taxon>
        <taxon>Lepidosauria</taxon>
        <taxon>Squamata</taxon>
        <taxon>Bifurcata</taxon>
        <taxon>Gekkota</taxon>
        <taxon>Sphaerodactylidae</taxon>
        <taxon>Sphaerodactylus</taxon>
    </lineage>
</organism>